<evidence type="ECO:0000313" key="3">
    <source>
        <dbReference type="Proteomes" id="UP000799764"/>
    </source>
</evidence>
<dbReference type="EMBL" id="MU001497">
    <property type="protein sequence ID" value="KAF2446936.1"/>
    <property type="molecule type" value="Genomic_DNA"/>
</dbReference>
<organism evidence="2 3">
    <name type="scientific">Karstenula rhodostoma CBS 690.94</name>
    <dbReference type="NCBI Taxonomy" id="1392251"/>
    <lineage>
        <taxon>Eukaryota</taxon>
        <taxon>Fungi</taxon>
        <taxon>Dikarya</taxon>
        <taxon>Ascomycota</taxon>
        <taxon>Pezizomycotina</taxon>
        <taxon>Dothideomycetes</taxon>
        <taxon>Pleosporomycetidae</taxon>
        <taxon>Pleosporales</taxon>
        <taxon>Massarineae</taxon>
        <taxon>Didymosphaeriaceae</taxon>
        <taxon>Karstenula</taxon>
    </lineage>
</organism>
<name>A0A9P4PQA6_9PLEO</name>
<accession>A0A9P4PQA6</accession>
<keyword evidence="3" id="KW-1185">Reference proteome</keyword>
<dbReference type="OrthoDB" id="3788553at2759"/>
<dbReference type="Proteomes" id="UP000799764">
    <property type="component" value="Unassembled WGS sequence"/>
</dbReference>
<evidence type="ECO:0000256" key="1">
    <source>
        <dbReference type="SAM" id="MobiDB-lite"/>
    </source>
</evidence>
<dbReference type="AlphaFoldDB" id="A0A9P4PQA6"/>
<feature type="region of interest" description="Disordered" evidence="1">
    <location>
        <begin position="1"/>
        <end position="28"/>
    </location>
</feature>
<protein>
    <submittedName>
        <fullName evidence="2">Uncharacterized protein</fullName>
    </submittedName>
</protein>
<proteinExistence type="predicted"/>
<comment type="caution">
    <text evidence="2">The sequence shown here is derived from an EMBL/GenBank/DDBJ whole genome shotgun (WGS) entry which is preliminary data.</text>
</comment>
<reference evidence="2" key="1">
    <citation type="journal article" date="2020" name="Stud. Mycol.">
        <title>101 Dothideomycetes genomes: a test case for predicting lifestyles and emergence of pathogens.</title>
        <authorList>
            <person name="Haridas S."/>
            <person name="Albert R."/>
            <person name="Binder M."/>
            <person name="Bloem J."/>
            <person name="Labutti K."/>
            <person name="Salamov A."/>
            <person name="Andreopoulos B."/>
            <person name="Baker S."/>
            <person name="Barry K."/>
            <person name="Bills G."/>
            <person name="Bluhm B."/>
            <person name="Cannon C."/>
            <person name="Castanera R."/>
            <person name="Culley D."/>
            <person name="Daum C."/>
            <person name="Ezra D."/>
            <person name="Gonzalez J."/>
            <person name="Henrissat B."/>
            <person name="Kuo A."/>
            <person name="Liang C."/>
            <person name="Lipzen A."/>
            <person name="Lutzoni F."/>
            <person name="Magnuson J."/>
            <person name="Mondo S."/>
            <person name="Nolan M."/>
            <person name="Ohm R."/>
            <person name="Pangilinan J."/>
            <person name="Park H.-J."/>
            <person name="Ramirez L."/>
            <person name="Alfaro M."/>
            <person name="Sun H."/>
            <person name="Tritt A."/>
            <person name="Yoshinaga Y."/>
            <person name="Zwiers L.-H."/>
            <person name="Turgeon B."/>
            <person name="Goodwin S."/>
            <person name="Spatafora J."/>
            <person name="Crous P."/>
            <person name="Grigoriev I."/>
        </authorList>
    </citation>
    <scope>NUCLEOTIDE SEQUENCE</scope>
    <source>
        <strain evidence="2">CBS 690.94</strain>
    </source>
</reference>
<evidence type="ECO:0000313" key="2">
    <source>
        <dbReference type="EMBL" id="KAF2446936.1"/>
    </source>
</evidence>
<feature type="compositionally biased region" description="Polar residues" evidence="1">
    <location>
        <begin position="1"/>
        <end position="13"/>
    </location>
</feature>
<feature type="region of interest" description="Disordered" evidence="1">
    <location>
        <begin position="287"/>
        <end position="308"/>
    </location>
</feature>
<gene>
    <name evidence="2" type="ORF">P171DRAFT_429882</name>
</gene>
<sequence>MPTFTQSKCTVRQAQAHEAASRSTRSSTPPARRCYLYILQVIMAGTTHAALDRLEQTLAKRNGEYDIPDDLLSSSDADDDEAAVPVKHRPTTTKAREDTRFPHLRKHTLTGTIKAHTQIYVVNEQIIHGKTTWSTTLCAFDSLHSANTDARTRAVFQHANGNASLVHVQYRNGYGTWTTILETERGRITKSVFVNATVLQHMVAPLATAVDERSVPGDRLLPSRVPGSRRVRQIQAFRSTDSIRAEIERPSVALEDTRRTQTRRGEPLIRQHPAQEHRLMANARAMDEGTKQKRGMRPGKENAVSKQRSIDDLREFASLHTLL</sequence>